<dbReference type="VEuPathDB" id="FungiDB:ATEG_03119"/>
<dbReference type="Proteomes" id="UP000007963">
    <property type="component" value="Unassembled WGS sequence"/>
</dbReference>
<protein>
    <submittedName>
        <fullName evidence="2">Uncharacterized protein</fullName>
    </submittedName>
</protein>
<reference evidence="3" key="1">
    <citation type="submission" date="2005-09" db="EMBL/GenBank/DDBJ databases">
        <title>Annotation of the Aspergillus terreus NIH2624 genome.</title>
        <authorList>
            <person name="Birren B.W."/>
            <person name="Lander E.S."/>
            <person name="Galagan J.E."/>
            <person name="Nusbaum C."/>
            <person name="Devon K."/>
            <person name="Henn M."/>
            <person name="Ma L.-J."/>
            <person name="Jaffe D.B."/>
            <person name="Butler J."/>
            <person name="Alvarez P."/>
            <person name="Gnerre S."/>
            <person name="Grabherr M."/>
            <person name="Kleber M."/>
            <person name="Mauceli E.W."/>
            <person name="Brockman W."/>
            <person name="Rounsley S."/>
            <person name="Young S.K."/>
            <person name="LaButti K."/>
            <person name="Pushparaj V."/>
            <person name="DeCaprio D."/>
            <person name="Crawford M."/>
            <person name="Koehrsen M."/>
            <person name="Engels R."/>
            <person name="Montgomery P."/>
            <person name="Pearson M."/>
            <person name="Howarth C."/>
            <person name="Larson L."/>
            <person name="Luoma S."/>
            <person name="White J."/>
            <person name="Alvarado L."/>
            <person name="Kodira C.D."/>
            <person name="Zeng Q."/>
            <person name="Oleary S."/>
            <person name="Yandava C."/>
            <person name="Denning D.W."/>
            <person name="Nierman W.C."/>
            <person name="Milne T."/>
            <person name="Madden K."/>
        </authorList>
    </citation>
    <scope>NUCLEOTIDE SEQUENCE [LARGE SCALE GENOMIC DNA]</scope>
    <source>
        <strain evidence="3">NIH 2624 / FGSC A1156</strain>
    </source>
</reference>
<evidence type="ECO:0000313" key="3">
    <source>
        <dbReference type="Proteomes" id="UP000007963"/>
    </source>
</evidence>
<evidence type="ECO:0000256" key="1">
    <source>
        <dbReference type="SAM" id="MobiDB-lite"/>
    </source>
</evidence>
<dbReference type="AlphaFoldDB" id="Q0CT65"/>
<dbReference type="OrthoDB" id="6133115at2759"/>
<feature type="region of interest" description="Disordered" evidence="1">
    <location>
        <begin position="376"/>
        <end position="397"/>
    </location>
</feature>
<feature type="region of interest" description="Disordered" evidence="1">
    <location>
        <begin position="1"/>
        <end position="158"/>
    </location>
</feature>
<dbReference type="GeneID" id="4317802"/>
<gene>
    <name evidence="2" type="ORF">ATEG_03119</name>
</gene>
<sequence>MRRHVVTTTDSESETEYSESDLSMLEYPRRRHSVRRRSVSRHRHRAAPEHSSTAYLSPIVQDIHLHRSASTGARRRRDRDRERPSQPPAVIVDIRNDSRNKSSNKNRRQQEYVDPFETDDETLLRSHRRPRANTGSISREASPRASAPAVAAPPPPPPRDYDLVVGQRLLERSDARQDFELLKQQQEIERLERELARHKEHQQQLQHRDHSQTRPIVIDDGWYEDDLSERLHRLDRLERKQRAEEEQRRAEQRHKLRLWEEEQRRQQEEEEVKAKLHERKLKELQQKIEEEEERERIKKEIRDEEARLALEKAEKEKKLALMKQAAIEEWKLAEEKRKIAEREAKEKADEEFRNRLRAEFGYTEEEIEKLLKKKEDKEKDKGKEKKDDKDDEKEEEDHRRTWIKVHRKYLLPDTLIAYRLPWDWDEHDRNYIIIKQWITEDMQEELFSHTRRIREGKLVTQTSSSQTELRVRDGKKDKLYLVRKKSPSRRAFLFT</sequence>
<dbReference type="eggNOG" id="ENOG502QQ4F">
    <property type="taxonomic scope" value="Eukaryota"/>
</dbReference>
<feature type="compositionally biased region" description="Basic and acidic residues" evidence="1">
    <location>
        <begin position="376"/>
        <end position="388"/>
    </location>
</feature>
<feature type="compositionally biased region" description="Low complexity" evidence="1">
    <location>
        <begin position="138"/>
        <end position="150"/>
    </location>
</feature>
<feature type="compositionally biased region" description="Basic residues" evidence="1">
    <location>
        <begin position="29"/>
        <end position="45"/>
    </location>
</feature>
<dbReference type="EMBL" id="CH476597">
    <property type="protein sequence ID" value="EAU36393.1"/>
    <property type="molecule type" value="Genomic_DNA"/>
</dbReference>
<evidence type="ECO:0000313" key="2">
    <source>
        <dbReference type="EMBL" id="EAU36393.1"/>
    </source>
</evidence>
<dbReference type="OMA" id="EPEFEWV"/>
<proteinExistence type="predicted"/>
<dbReference type="RefSeq" id="XP_001212297.1">
    <property type="nucleotide sequence ID" value="XM_001212297.1"/>
</dbReference>
<name>Q0CT65_ASPTN</name>
<organism evidence="2 3">
    <name type="scientific">Aspergillus terreus (strain NIH 2624 / FGSC A1156)</name>
    <dbReference type="NCBI Taxonomy" id="341663"/>
    <lineage>
        <taxon>Eukaryota</taxon>
        <taxon>Fungi</taxon>
        <taxon>Dikarya</taxon>
        <taxon>Ascomycota</taxon>
        <taxon>Pezizomycotina</taxon>
        <taxon>Eurotiomycetes</taxon>
        <taxon>Eurotiomycetidae</taxon>
        <taxon>Eurotiales</taxon>
        <taxon>Aspergillaceae</taxon>
        <taxon>Aspergillus</taxon>
        <taxon>Aspergillus subgen. Circumdati</taxon>
    </lineage>
</organism>
<accession>Q0CT65</accession>
<dbReference type="HOGENOM" id="CLU_036090_0_0_1"/>